<name>A0AAV3RQ22_LITER</name>
<protein>
    <recommendedName>
        <fullName evidence="2 5">peptidylprolyl isomerase</fullName>
        <ecNumber evidence="2 5">5.2.1.8</ecNumber>
    </recommendedName>
</protein>
<reference evidence="8 9" key="1">
    <citation type="submission" date="2024-01" db="EMBL/GenBank/DDBJ databases">
        <title>The complete chloroplast genome sequence of Lithospermum erythrorhizon: insights into the phylogenetic relationship among Boraginaceae species and the maternal lineages of purple gromwells.</title>
        <authorList>
            <person name="Okada T."/>
            <person name="Watanabe K."/>
        </authorList>
    </citation>
    <scope>NUCLEOTIDE SEQUENCE [LARGE SCALE GENOMIC DNA]</scope>
</reference>
<keyword evidence="9" id="KW-1185">Reference proteome</keyword>
<evidence type="ECO:0000313" key="8">
    <source>
        <dbReference type="EMBL" id="GAA0183813.1"/>
    </source>
</evidence>
<dbReference type="SUPFAM" id="SSF54534">
    <property type="entry name" value="FKBP-like"/>
    <property type="match status" value="1"/>
</dbReference>
<organism evidence="8 9">
    <name type="scientific">Lithospermum erythrorhizon</name>
    <name type="common">Purple gromwell</name>
    <name type="synonym">Lithospermum officinale var. erythrorhizon</name>
    <dbReference type="NCBI Taxonomy" id="34254"/>
    <lineage>
        <taxon>Eukaryota</taxon>
        <taxon>Viridiplantae</taxon>
        <taxon>Streptophyta</taxon>
        <taxon>Embryophyta</taxon>
        <taxon>Tracheophyta</taxon>
        <taxon>Spermatophyta</taxon>
        <taxon>Magnoliopsida</taxon>
        <taxon>eudicotyledons</taxon>
        <taxon>Gunneridae</taxon>
        <taxon>Pentapetalae</taxon>
        <taxon>asterids</taxon>
        <taxon>lamiids</taxon>
        <taxon>Boraginales</taxon>
        <taxon>Boraginaceae</taxon>
        <taxon>Boraginoideae</taxon>
        <taxon>Lithospermeae</taxon>
        <taxon>Lithospermum</taxon>
    </lineage>
</organism>
<gene>
    <name evidence="8" type="ORF">LIER_31162</name>
</gene>
<keyword evidence="4 5" id="KW-0413">Isomerase</keyword>
<proteinExistence type="predicted"/>
<dbReference type="Pfam" id="PF00254">
    <property type="entry name" value="FKBP_C"/>
    <property type="match status" value="1"/>
</dbReference>
<evidence type="ECO:0000256" key="5">
    <source>
        <dbReference type="PROSITE-ProRule" id="PRU00277"/>
    </source>
</evidence>
<evidence type="ECO:0000256" key="6">
    <source>
        <dbReference type="SAM" id="MobiDB-lite"/>
    </source>
</evidence>
<evidence type="ECO:0000256" key="1">
    <source>
        <dbReference type="ARBA" id="ARBA00000971"/>
    </source>
</evidence>
<comment type="catalytic activity">
    <reaction evidence="1 5">
        <text>[protein]-peptidylproline (omega=180) = [protein]-peptidylproline (omega=0)</text>
        <dbReference type="Rhea" id="RHEA:16237"/>
        <dbReference type="Rhea" id="RHEA-COMP:10747"/>
        <dbReference type="Rhea" id="RHEA-COMP:10748"/>
        <dbReference type="ChEBI" id="CHEBI:83833"/>
        <dbReference type="ChEBI" id="CHEBI:83834"/>
        <dbReference type="EC" id="5.2.1.8"/>
    </reaction>
</comment>
<evidence type="ECO:0000313" key="9">
    <source>
        <dbReference type="Proteomes" id="UP001454036"/>
    </source>
</evidence>
<accession>A0AAV3RQ22</accession>
<evidence type="ECO:0000256" key="4">
    <source>
        <dbReference type="ARBA" id="ARBA00023235"/>
    </source>
</evidence>
<dbReference type="Gene3D" id="2.60.120.340">
    <property type="entry name" value="Nucleoplasmin core domain"/>
    <property type="match status" value="1"/>
</dbReference>
<dbReference type="InterPro" id="IPR046357">
    <property type="entry name" value="PPIase_dom_sf"/>
</dbReference>
<dbReference type="GO" id="GO:0003755">
    <property type="term" value="F:peptidyl-prolyl cis-trans isomerase activity"/>
    <property type="evidence" value="ECO:0007669"/>
    <property type="project" value="UniProtKB-KW"/>
</dbReference>
<dbReference type="InterPro" id="IPR001179">
    <property type="entry name" value="PPIase_FKBP_dom"/>
</dbReference>
<dbReference type="EC" id="5.2.1.8" evidence="2 5"/>
<dbReference type="PANTHER" id="PTHR43811">
    <property type="entry name" value="FKBP-TYPE PEPTIDYL-PROLYL CIS-TRANS ISOMERASE FKPA"/>
    <property type="match status" value="1"/>
</dbReference>
<evidence type="ECO:0000259" key="7">
    <source>
        <dbReference type="PROSITE" id="PS50059"/>
    </source>
</evidence>
<dbReference type="Pfam" id="PF17800">
    <property type="entry name" value="NPL"/>
    <property type="match status" value="1"/>
</dbReference>
<dbReference type="Proteomes" id="UP001454036">
    <property type="component" value="Unassembled WGS sequence"/>
</dbReference>
<sequence length="601" mass="66814">MAFWGVEVRSGRPYTHMSHNVKGRLRISQATLGTGSGTLKNLVQCNVGKNSPVLLCVLVPDKVESCHLDLEFDEPHDVVFSVIGSRSVYLTGYYLCTSHHQSDSESYGEDIADSDGLDRCSDEVEDEYEDSFIDDDEDDARLVSSQSTEIETSMENIPKDRNLKLSRRKKRYQIMDSDDEINLEASEHEDNVILSGSKSKNFDKNIAVEDCDKPKINFGDGMKNANDIIDDSDDEVIFSFSAFERKISNETEAGKQSNKSTVNFGGEVKNASNQSCEHQPYIVDATNDQISEIDAVTCEKPTMKRKERSEDVKNLVTCISMNKEVKEEHPKEKFDYVNEDPHKNIKEQNRINEMEIDSHSADMGSAKSKKRRKKSEKISVGGNNPECEAFKREGGGCPGNTDVPTKIDEIQPPKSNNVSDEKLDQPAIASTSESKIKMKKKKKKNSTTEDNGEYTCMVRNVSEKPDNDVELFSDPNLENKNAELKTASTLSNGMIILELSKGKLDGKVAATGKKVRIQYTAMLKENGQVIDSNVAKSAYKFRLGKKGAIEGLHLGINGMRVGDKRKLIIPPSMGYGSQGAGENVPPNSWLVYEVELLGVSR</sequence>
<dbReference type="PROSITE" id="PS50059">
    <property type="entry name" value="FKBP_PPIASE"/>
    <property type="match status" value="1"/>
</dbReference>
<feature type="domain" description="PPIase FKBP-type" evidence="7">
    <location>
        <begin position="512"/>
        <end position="600"/>
    </location>
</feature>
<dbReference type="InterPro" id="IPR041232">
    <property type="entry name" value="NPL"/>
</dbReference>
<dbReference type="PANTHER" id="PTHR43811:SF48">
    <property type="entry name" value="PEPTIDYL-PROLYL CIS-TRANS ISOMERASE FKBP43"/>
    <property type="match status" value="1"/>
</dbReference>
<evidence type="ECO:0000256" key="2">
    <source>
        <dbReference type="ARBA" id="ARBA00013194"/>
    </source>
</evidence>
<feature type="region of interest" description="Disordered" evidence="6">
    <location>
        <begin position="355"/>
        <end position="453"/>
    </location>
</feature>
<dbReference type="EMBL" id="BAABME010011478">
    <property type="protein sequence ID" value="GAA0183813.1"/>
    <property type="molecule type" value="Genomic_DNA"/>
</dbReference>
<keyword evidence="3 5" id="KW-0697">Rotamase</keyword>
<evidence type="ECO:0000256" key="3">
    <source>
        <dbReference type="ARBA" id="ARBA00023110"/>
    </source>
</evidence>
<dbReference type="Gene3D" id="3.10.50.40">
    <property type="match status" value="1"/>
</dbReference>
<comment type="caution">
    <text evidence="8">The sequence shown here is derived from an EMBL/GenBank/DDBJ whole genome shotgun (WGS) entry which is preliminary data.</text>
</comment>
<dbReference type="AlphaFoldDB" id="A0AAV3RQ22"/>